<dbReference type="InterPro" id="IPR026444">
    <property type="entry name" value="Secre_tail"/>
</dbReference>
<dbReference type="NCBIfam" id="TIGR04183">
    <property type="entry name" value="Por_Secre_tail"/>
    <property type="match status" value="1"/>
</dbReference>
<dbReference type="PANTHER" id="PTHR42754:SF1">
    <property type="entry name" value="LIPOPROTEIN"/>
    <property type="match status" value="1"/>
</dbReference>
<name>A0A937XED0_UNCW3</name>
<proteinExistence type="predicted"/>
<dbReference type="InterPro" id="IPR015915">
    <property type="entry name" value="Kelch-typ_b-propeller"/>
</dbReference>
<dbReference type="EMBL" id="VGIR01000005">
    <property type="protein sequence ID" value="MBM3330556.1"/>
    <property type="molecule type" value="Genomic_DNA"/>
</dbReference>
<evidence type="ECO:0000313" key="2">
    <source>
        <dbReference type="EMBL" id="MBM3330556.1"/>
    </source>
</evidence>
<accession>A0A937XED0</accession>
<comment type="caution">
    <text evidence="2">The sequence shown here is derived from an EMBL/GenBank/DDBJ whole genome shotgun (WGS) entry which is preliminary data.</text>
</comment>
<reference evidence="2" key="1">
    <citation type="submission" date="2019-03" db="EMBL/GenBank/DDBJ databases">
        <title>Lake Tanganyika Metagenome-Assembled Genomes (MAGs).</title>
        <authorList>
            <person name="Tran P."/>
        </authorList>
    </citation>
    <scope>NUCLEOTIDE SEQUENCE</scope>
    <source>
        <strain evidence="2">K_DeepCast_150m_m2_040</strain>
    </source>
</reference>
<dbReference type="InterPro" id="IPR013431">
    <property type="entry name" value="Delta_60_rpt"/>
</dbReference>
<feature type="chain" id="PRO_5037897065" evidence="1">
    <location>
        <begin position="20"/>
        <end position="1342"/>
    </location>
</feature>
<feature type="signal peptide" evidence="1">
    <location>
        <begin position="1"/>
        <end position="19"/>
    </location>
</feature>
<dbReference type="Pfam" id="PF06739">
    <property type="entry name" value="SBBP"/>
    <property type="match status" value="1"/>
</dbReference>
<organism evidence="2 3">
    <name type="scientific">candidate division WOR-3 bacterium</name>
    <dbReference type="NCBI Taxonomy" id="2052148"/>
    <lineage>
        <taxon>Bacteria</taxon>
        <taxon>Bacteria division WOR-3</taxon>
    </lineage>
</organism>
<dbReference type="Gene3D" id="2.120.10.30">
    <property type="entry name" value="TolB, C-terminal domain"/>
    <property type="match status" value="3"/>
</dbReference>
<dbReference type="Gene3D" id="2.40.10.500">
    <property type="match status" value="1"/>
</dbReference>
<dbReference type="Proteomes" id="UP000779900">
    <property type="component" value="Unassembled WGS sequence"/>
</dbReference>
<dbReference type="PANTHER" id="PTHR42754">
    <property type="entry name" value="ENDOGLUCANASE"/>
    <property type="match status" value="1"/>
</dbReference>
<dbReference type="SUPFAM" id="SSF117281">
    <property type="entry name" value="Kelch motif"/>
    <property type="match status" value="1"/>
</dbReference>
<evidence type="ECO:0000256" key="1">
    <source>
        <dbReference type="SAM" id="SignalP"/>
    </source>
</evidence>
<sequence>MRKLIILIAGVMVPAILTAQLSQQWAATYYTSGGGGVDSAQAVALDADGNIYVAGTSDCGVGAQADYVTIKYDPDGKMLWTAIYRGAGRGPDRARDIAVDASGVYVFGRSYTPTGYEYATVKYSMAGAELWVAKYKTAENATMDAAGLELDPDGNVLVTGSGKGPDGSLDYATVKYSPGGTELWDVLYDGPGANSRDTATAIAVDASGNICVTGYTGTGYATVVYDADGAILGSATYDPAGAAAVARDVAPDGAGNFVVTGYRTDGKYLTIKYEPDGDKVWDVSHGSGGALAEAIAVGSDGDVYVTGSEYQWCGTQVTTVKYNSSGEQQWVVRSYFGSYEYSAQDKPFDIALDASGNVYVAGYAIAGDYDRWYLAYVKYGHDGVELWKRVGSDWGIDPTIGARMIAIDPSGDVVATGRNSGSRVTTKYSSTGDLDWIVRYNYPLAGTDVGKKVAFDGTGNAYVLVNGSLIIKYSRSGAEESVCPFPGEAVAIAIDAAGNAYVAGSDYGSHLVAVKYSPTGDQLWVRYYDGPGGYMPHNYACGIALDASGNVYVGGTLYDYATDKAYLAAVKYNSAGEEQWSGLWLAVEGSHGVELQGTGLAVDGSGRVLVCGNYYDDYGYHAATVKFSGGPGEAWARTLDNVTLLGIAADPSGNSYVFSSTSVMKYDAEGTVCWTQTPSVSIKAVMTDAAGNLYVIGSACRLGSYDFATVKYSTAGDVLWERFYDGGSDDYPTAIALAGNANVYVTGYSKGTGGYNDYATAGYTSGGDLLGSARYDGPAGMDDQAWSVATGPGGRVCVTGQATVVGQGYDAATVMYFPEAGMSYDVGVTKIIEPSGVIDTLTETPKATVYNYGKPAPSFDVWFEIRDEAATSAVVYRGSATVTNLATDESRDVSFPDWLVPRHQDGRYYAKSWTALVGDVYAQNDMAASDFAVEGKQQEPPFWTAWPDVPAGPQNRVVQHGAAMATDPMGLFVYLLKGNNTREFYRYDPATRIWSTLDPIPEKGRDNTPRNVKEGGTLAQVGGKFYATKGGNSPEFWEYDPVATSGSRWTQKADVPGTKGVSNGAGATGVQYGPHCNVYLLKASETFEFYAYDVDYDYWWACADAPGDKNKKWAEGSCVTSNGVDTLYALKGEHSEFYAYVVSTGTWLAKQDLPLGPKNKKAKGGAAICYHLRNVYCIKGSNSQEFWVYNCNAGTWAQGPDVTLGPRKTRVQDGGALVYCRNSRYLFATKGNCLEFWSYGRLSNFTGPMEAASVPTPIQFSLVVSSSVTNSRARVSYALPKAGDTRLRLFDVTGRCAAVLRDGWCEPGRYAATVDASRLARGVYIVKLESDAGNLTRKVVIE</sequence>
<keyword evidence="1" id="KW-0732">Signal</keyword>
<dbReference type="SUPFAM" id="SSF101898">
    <property type="entry name" value="NHL repeat"/>
    <property type="match status" value="3"/>
</dbReference>
<gene>
    <name evidence="2" type="ORF">FJY68_01735</name>
</gene>
<dbReference type="NCBIfam" id="TIGR02608">
    <property type="entry name" value="delta_60_rpt"/>
    <property type="match status" value="2"/>
</dbReference>
<dbReference type="InterPro" id="IPR010620">
    <property type="entry name" value="SBBP_repeat"/>
</dbReference>
<dbReference type="InterPro" id="IPR011042">
    <property type="entry name" value="6-blade_b-propeller_TolB-like"/>
</dbReference>
<evidence type="ECO:0000313" key="3">
    <source>
        <dbReference type="Proteomes" id="UP000779900"/>
    </source>
</evidence>
<protein>
    <submittedName>
        <fullName evidence="2">T9SS type A sorting domain-containing protein</fullName>
    </submittedName>
</protein>